<dbReference type="Pfam" id="PF17293">
    <property type="entry name" value="Arm-DNA-bind_5"/>
    <property type="match status" value="1"/>
</dbReference>
<name>A0ABS5W0K3_9BACT</name>
<organism evidence="5 6">
    <name type="scientific">Chryseosolibacter indicus</name>
    <dbReference type="NCBI Taxonomy" id="2782351"/>
    <lineage>
        <taxon>Bacteria</taxon>
        <taxon>Pseudomonadati</taxon>
        <taxon>Bacteroidota</taxon>
        <taxon>Cytophagia</taxon>
        <taxon>Cytophagales</taxon>
        <taxon>Chryseotaleaceae</taxon>
        <taxon>Chryseosolibacter</taxon>
    </lineage>
</organism>
<accession>A0ABS5W0K3</accession>
<keyword evidence="6" id="KW-1185">Reference proteome</keyword>
<dbReference type="SUPFAM" id="SSF56349">
    <property type="entry name" value="DNA breaking-rejoining enzymes"/>
    <property type="match status" value="1"/>
</dbReference>
<dbReference type="InterPro" id="IPR013762">
    <property type="entry name" value="Integrase-like_cat_sf"/>
</dbReference>
<sequence length="406" mass="47096">MKKTFNQNFIIRKVKQKSRATTLVYLRITVDGARTELSLQRECDPDRWDSDRGRLSGKTEEVKSFNAYLDAVQLKIYDIFQSFISTGVDFDGEKIKARYLGFDVEKPRMFLEVYEEHNKEFEALVGKGLSYRTLQKYKTIKAYVAEFLKYQYQVNDIELNQIDYQFIKNLEIYLKSVKHCCHNTAMDYLKKIKKIMNQCIAKKWIERSPFTGFKMSVNETHKTFLNEQELLLIAEKQIAIKRLEQVRDIFLFSCYTGLAYCDVAKLTKANVVIGVDGDRWIFTNRAKTNTASKIPLLPISHSIVNKYADHPVASRSGKLLPVMSNQRMNSYLKELADLCSITKELTFHCARHTFATTVTLTNGVPIETVSKMLGHKSLKTTQHYAKIVDKKVSEDMRALKERYNTK</sequence>
<dbReference type="InterPro" id="IPR035386">
    <property type="entry name" value="Arm-DNA-bind_5"/>
</dbReference>
<comment type="similarity">
    <text evidence="1">Belongs to the 'phage' integrase family.</text>
</comment>
<evidence type="ECO:0000256" key="1">
    <source>
        <dbReference type="ARBA" id="ARBA00008857"/>
    </source>
</evidence>
<dbReference type="InterPro" id="IPR011010">
    <property type="entry name" value="DNA_brk_join_enz"/>
</dbReference>
<dbReference type="InterPro" id="IPR010998">
    <property type="entry name" value="Integrase_recombinase_N"/>
</dbReference>
<evidence type="ECO:0000313" key="6">
    <source>
        <dbReference type="Proteomes" id="UP000772618"/>
    </source>
</evidence>
<evidence type="ECO:0000256" key="3">
    <source>
        <dbReference type="ARBA" id="ARBA00023172"/>
    </source>
</evidence>
<dbReference type="Proteomes" id="UP000772618">
    <property type="component" value="Unassembled WGS sequence"/>
</dbReference>
<comment type="caution">
    <text evidence="5">The sequence shown here is derived from an EMBL/GenBank/DDBJ whole genome shotgun (WGS) entry which is preliminary data.</text>
</comment>
<dbReference type="PANTHER" id="PTHR30349">
    <property type="entry name" value="PHAGE INTEGRASE-RELATED"/>
    <property type="match status" value="1"/>
</dbReference>
<dbReference type="Pfam" id="PF00589">
    <property type="entry name" value="Phage_integrase"/>
    <property type="match status" value="1"/>
</dbReference>
<dbReference type="InterPro" id="IPR050090">
    <property type="entry name" value="Tyrosine_recombinase_XerCD"/>
</dbReference>
<evidence type="ECO:0000259" key="4">
    <source>
        <dbReference type="PROSITE" id="PS51898"/>
    </source>
</evidence>
<dbReference type="InterPro" id="IPR025269">
    <property type="entry name" value="SAM-like_dom"/>
</dbReference>
<protein>
    <submittedName>
        <fullName evidence="5">Phage integrase SAM-like domain-containing protein</fullName>
    </submittedName>
</protein>
<dbReference type="Pfam" id="PF13102">
    <property type="entry name" value="Phage_int_SAM_5"/>
    <property type="match status" value="1"/>
</dbReference>
<dbReference type="PROSITE" id="PS51898">
    <property type="entry name" value="TYR_RECOMBINASE"/>
    <property type="match status" value="1"/>
</dbReference>
<evidence type="ECO:0000313" key="5">
    <source>
        <dbReference type="EMBL" id="MBT1705811.1"/>
    </source>
</evidence>
<keyword evidence="3" id="KW-0233">DNA recombination</keyword>
<dbReference type="RefSeq" id="WP_254155982.1">
    <property type="nucleotide sequence ID" value="NZ_JAHESD010000068.1"/>
</dbReference>
<dbReference type="Gene3D" id="1.10.443.10">
    <property type="entry name" value="Intergrase catalytic core"/>
    <property type="match status" value="1"/>
</dbReference>
<keyword evidence="2" id="KW-0238">DNA-binding</keyword>
<dbReference type="PANTHER" id="PTHR30349:SF64">
    <property type="entry name" value="PROPHAGE INTEGRASE INTD-RELATED"/>
    <property type="match status" value="1"/>
</dbReference>
<dbReference type="Gene3D" id="1.10.150.130">
    <property type="match status" value="1"/>
</dbReference>
<dbReference type="EMBL" id="JAHESD010000068">
    <property type="protein sequence ID" value="MBT1705811.1"/>
    <property type="molecule type" value="Genomic_DNA"/>
</dbReference>
<dbReference type="InterPro" id="IPR002104">
    <property type="entry name" value="Integrase_catalytic"/>
</dbReference>
<gene>
    <name evidence="5" type="ORF">KK060_21145</name>
</gene>
<reference evidence="5 6" key="1">
    <citation type="submission" date="2021-05" db="EMBL/GenBank/DDBJ databases">
        <title>A Polyphasic approach of four new species of the genus Ohtaekwangia: Ohtaekwangia histidinii sp. nov., Ohtaekwangia cretensis sp. nov., Ohtaekwangia indiensis sp. nov., Ohtaekwangia reichenbachii sp. nov. from diverse environment.</title>
        <authorList>
            <person name="Octaviana S."/>
        </authorList>
    </citation>
    <scope>NUCLEOTIDE SEQUENCE [LARGE SCALE GENOMIC DNA]</scope>
    <source>
        <strain evidence="5 6">PWU20</strain>
    </source>
</reference>
<evidence type="ECO:0000256" key="2">
    <source>
        <dbReference type="ARBA" id="ARBA00023125"/>
    </source>
</evidence>
<proteinExistence type="inferred from homology"/>
<dbReference type="CDD" id="cd01185">
    <property type="entry name" value="INTN1_C_like"/>
    <property type="match status" value="1"/>
</dbReference>
<feature type="domain" description="Tyr recombinase" evidence="4">
    <location>
        <begin position="220"/>
        <end position="401"/>
    </location>
</feature>